<evidence type="ECO:0000256" key="2">
    <source>
        <dbReference type="ARBA" id="ARBA00022475"/>
    </source>
</evidence>
<keyword evidence="7" id="KW-1278">Translocase</keyword>
<dbReference type="PROSITE" id="PS00211">
    <property type="entry name" value="ABC_TRANSPORTER_1"/>
    <property type="match status" value="1"/>
</dbReference>
<dbReference type="RefSeq" id="WP_218029551.1">
    <property type="nucleotide sequence ID" value="NZ_BJXX01000098.1"/>
</dbReference>
<organism evidence="10 11">
    <name type="scientific">Aneurinibacillus danicus</name>
    <dbReference type="NCBI Taxonomy" id="267746"/>
    <lineage>
        <taxon>Bacteria</taxon>
        <taxon>Bacillati</taxon>
        <taxon>Bacillota</taxon>
        <taxon>Bacilli</taxon>
        <taxon>Bacillales</taxon>
        <taxon>Paenibacillaceae</taxon>
        <taxon>Aneurinibacillus group</taxon>
        <taxon>Aneurinibacillus</taxon>
    </lineage>
</organism>
<keyword evidence="8" id="KW-0472">Membrane</keyword>
<dbReference type="Proteomes" id="UP000321157">
    <property type="component" value="Unassembled WGS sequence"/>
</dbReference>
<dbReference type="PROSITE" id="PS50893">
    <property type="entry name" value="ABC_TRANSPORTER_2"/>
    <property type="match status" value="2"/>
</dbReference>
<feature type="domain" description="ABC transporter" evidence="9">
    <location>
        <begin position="246"/>
        <end position="497"/>
    </location>
</feature>
<evidence type="ECO:0000256" key="4">
    <source>
        <dbReference type="ARBA" id="ARBA00022737"/>
    </source>
</evidence>
<evidence type="ECO:0000256" key="7">
    <source>
        <dbReference type="ARBA" id="ARBA00022967"/>
    </source>
</evidence>
<keyword evidence="11" id="KW-1185">Reference proteome</keyword>
<dbReference type="CDD" id="cd03215">
    <property type="entry name" value="ABC_Carb_Monos_II"/>
    <property type="match status" value="1"/>
</dbReference>
<dbReference type="CDD" id="cd03216">
    <property type="entry name" value="ABC_Carb_Monos_I"/>
    <property type="match status" value="1"/>
</dbReference>
<dbReference type="InterPro" id="IPR027417">
    <property type="entry name" value="P-loop_NTPase"/>
</dbReference>
<evidence type="ECO:0000259" key="9">
    <source>
        <dbReference type="PROSITE" id="PS50893"/>
    </source>
</evidence>
<dbReference type="Gene3D" id="3.40.50.300">
    <property type="entry name" value="P-loop containing nucleotide triphosphate hydrolases"/>
    <property type="match status" value="2"/>
</dbReference>
<keyword evidence="3" id="KW-0762">Sugar transport</keyword>
<keyword evidence="5" id="KW-0547">Nucleotide-binding</keyword>
<evidence type="ECO:0000256" key="8">
    <source>
        <dbReference type="ARBA" id="ARBA00023136"/>
    </source>
</evidence>
<evidence type="ECO:0000256" key="1">
    <source>
        <dbReference type="ARBA" id="ARBA00022448"/>
    </source>
</evidence>
<keyword evidence="2" id="KW-1003">Cell membrane</keyword>
<sequence>MLLEIDHVSKCYGTKTVLDGVSMNLKKGEIHALLGKNGAGKTTLVKSISGVTTDYDGTIRFEGKSIDHLTVLERQKIGIYVVPQHASVIPEFTVAENIFIGDWPRKKNGFVDWNHIYIYAKEALDKYGVSFSPRQKVKDLSLVDQRKLNIVRALFSNAKLIILDEPTTALSAEERDGLFEFVIDLAKQGTSFIFISHYIEEVLRLSDRYTVLRDGKSYTGFSRGEVDERQLSNLIVGEDVELCVRERPEVLARAPIALQCSRIKARGLTDVSFHLAKGEILGLIGFPGSGAREICRALAGLNPIESGEIRLHGKKLRNPRRPDEALAQKIVYVSYDRHAEGIVPDLPIRENISLPILKSKLASLFGFVNERKEIENAQQYFSTLNIKAHSIYEEVGNLSGGNQQKVVISKALSTQPDVLIIDEPTVGIDVKSREEILSLINELTDTGLSVLYLTNDYNELLRVADRLLFFANGTIAREEINTGLTPEEVIQMRDSAEEEVAS</sequence>
<gene>
    <name evidence="10" type="primary">rbsA_2</name>
    <name evidence="10" type="ORF">ADA01nite_22390</name>
</gene>
<reference evidence="10 11" key="1">
    <citation type="submission" date="2019-07" db="EMBL/GenBank/DDBJ databases">
        <title>Whole genome shotgun sequence of Aneurinibacillus danicus NBRC 102444.</title>
        <authorList>
            <person name="Hosoyama A."/>
            <person name="Uohara A."/>
            <person name="Ohji S."/>
            <person name="Ichikawa N."/>
        </authorList>
    </citation>
    <scope>NUCLEOTIDE SEQUENCE [LARGE SCALE GENOMIC DNA]</scope>
    <source>
        <strain evidence="10 11">NBRC 102444</strain>
    </source>
</reference>
<dbReference type="EMBL" id="BJXX01000098">
    <property type="protein sequence ID" value="GEN34779.1"/>
    <property type="molecule type" value="Genomic_DNA"/>
</dbReference>
<dbReference type="SMART" id="SM00382">
    <property type="entry name" value="AAA"/>
    <property type="match status" value="2"/>
</dbReference>
<dbReference type="InterPro" id="IPR003439">
    <property type="entry name" value="ABC_transporter-like_ATP-bd"/>
</dbReference>
<evidence type="ECO:0000256" key="5">
    <source>
        <dbReference type="ARBA" id="ARBA00022741"/>
    </source>
</evidence>
<protein>
    <submittedName>
        <fullName evidence="10">Ribose import ATP-binding protein RbsA</fullName>
    </submittedName>
</protein>
<name>A0A511V7K6_9BACL</name>
<keyword evidence="4" id="KW-0677">Repeat</keyword>
<dbReference type="InterPro" id="IPR050107">
    <property type="entry name" value="ABC_carbohydrate_import_ATPase"/>
</dbReference>
<evidence type="ECO:0000313" key="11">
    <source>
        <dbReference type="Proteomes" id="UP000321157"/>
    </source>
</evidence>
<evidence type="ECO:0000256" key="6">
    <source>
        <dbReference type="ARBA" id="ARBA00022840"/>
    </source>
</evidence>
<dbReference type="GO" id="GO:0005524">
    <property type="term" value="F:ATP binding"/>
    <property type="evidence" value="ECO:0007669"/>
    <property type="project" value="UniProtKB-KW"/>
</dbReference>
<comment type="caution">
    <text evidence="10">The sequence shown here is derived from an EMBL/GenBank/DDBJ whole genome shotgun (WGS) entry which is preliminary data.</text>
</comment>
<evidence type="ECO:0000313" key="10">
    <source>
        <dbReference type="EMBL" id="GEN34779.1"/>
    </source>
</evidence>
<keyword evidence="1" id="KW-0813">Transport</keyword>
<keyword evidence="6 10" id="KW-0067">ATP-binding</keyword>
<evidence type="ECO:0000256" key="3">
    <source>
        <dbReference type="ARBA" id="ARBA00022597"/>
    </source>
</evidence>
<dbReference type="PANTHER" id="PTHR43790:SF3">
    <property type="entry name" value="D-ALLOSE IMPORT ATP-BINDING PROTEIN ALSA-RELATED"/>
    <property type="match status" value="1"/>
</dbReference>
<dbReference type="GO" id="GO:0016887">
    <property type="term" value="F:ATP hydrolysis activity"/>
    <property type="evidence" value="ECO:0007669"/>
    <property type="project" value="InterPro"/>
</dbReference>
<dbReference type="PANTHER" id="PTHR43790">
    <property type="entry name" value="CARBOHYDRATE TRANSPORT ATP-BINDING PROTEIN MG119-RELATED"/>
    <property type="match status" value="1"/>
</dbReference>
<accession>A0A511V7K6</accession>
<feature type="domain" description="ABC transporter" evidence="9">
    <location>
        <begin position="3"/>
        <end position="239"/>
    </location>
</feature>
<proteinExistence type="predicted"/>
<dbReference type="AlphaFoldDB" id="A0A511V7K6"/>
<dbReference type="Pfam" id="PF00005">
    <property type="entry name" value="ABC_tran"/>
    <property type="match status" value="2"/>
</dbReference>
<dbReference type="InterPro" id="IPR017871">
    <property type="entry name" value="ABC_transporter-like_CS"/>
</dbReference>
<dbReference type="InterPro" id="IPR003593">
    <property type="entry name" value="AAA+_ATPase"/>
</dbReference>
<dbReference type="SUPFAM" id="SSF52540">
    <property type="entry name" value="P-loop containing nucleoside triphosphate hydrolases"/>
    <property type="match status" value="2"/>
</dbReference>